<accession>A0A9J6HBG7</accession>
<proteinExistence type="predicted"/>
<evidence type="ECO:0000313" key="3">
    <source>
        <dbReference type="Proteomes" id="UP000821853"/>
    </source>
</evidence>
<keyword evidence="3" id="KW-1185">Reference proteome</keyword>
<reference evidence="2 3" key="1">
    <citation type="journal article" date="2020" name="Cell">
        <title>Large-Scale Comparative Analyses of Tick Genomes Elucidate Their Genetic Diversity and Vector Capacities.</title>
        <authorList>
            <consortium name="Tick Genome and Microbiome Consortium (TIGMIC)"/>
            <person name="Jia N."/>
            <person name="Wang J."/>
            <person name="Shi W."/>
            <person name="Du L."/>
            <person name="Sun Y."/>
            <person name="Zhan W."/>
            <person name="Jiang J.F."/>
            <person name="Wang Q."/>
            <person name="Zhang B."/>
            <person name="Ji P."/>
            <person name="Bell-Sakyi L."/>
            <person name="Cui X.M."/>
            <person name="Yuan T.T."/>
            <person name="Jiang B.G."/>
            <person name="Yang W.F."/>
            <person name="Lam T.T."/>
            <person name="Chang Q.C."/>
            <person name="Ding S.J."/>
            <person name="Wang X.J."/>
            <person name="Zhu J.G."/>
            <person name="Ruan X.D."/>
            <person name="Zhao L."/>
            <person name="Wei J.T."/>
            <person name="Ye R.Z."/>
            <person name="Que T.C."/>
            <person name="Du C.H."/>
            <person name="Zhou Y.H."/>
            <person name="Cheng J.X."/>
            <person name="Dai P.F."/>
            <person name="Guo W.B."/>
            <person name="Han X.H."/>
            <person name="Huang E.J."/>
            <person name="Li L.F."/>
            <person name="Wei W."/>
            <person name="Gao Y.C."/>
            <person name="Liu J.Z."/>
            <person name="Shao H.Z."/>
            <person name="Wang X."/>
            <person name="Wang C.C."/>
            <person name="Yang T.C."/>
            <person name="Huo Q.B."/>
            <person name="Li W."/>
            <person name="Chen H.Y."/>
            <person name="Chen S.E."/>
            <person name="Zhou L.G."/>
            <person name="Ni X.B."/>
            <person name="Tian J.H."/>
            <person name="Sheng Y."/>
            <person name="Liu T."/>
            <person name="Pan Y.S."/>
            <person name="Xia L.Y."/>
            <person name="Li J."/>
            <person name="Zhao F."/>
            <person name="Cao W.C."/>
        </authorList>
    </citation>
    <scope>NUCLEOTIDE SEQUENCE [LARGE SCALE GENOMIC DNA]</scope>
    <source>
        <strain evidence="2">HaeL-2018</strain>
    </source>
</reference>
<feature type="domain" description="Reverse transcriptase" evidence="1">
    <location>
        <begin position="1"/>
        <end position="132"/>
    </location>
</feature>
<evidence type="ECO:0000259" key="1">
    <source>
        <dbReference type="PROSITE" id="PS50878"/>
    </source>
</evidence>
<dbReference type="Proteomes" id="UP000821853">
    <property type="component" value="Unassembled WGS sequence"/>
</dbReference>
<dbReference type="Pfam" id="PF00078">
    <property type="entry name" value="RVT_1"/>
    <property type="match status" value="1"/>
</dbReference>
<name>A0A9J6HBG7_HAELO</name>
<gene>
    <name evidence="2" type="ORF">HPB48_026274</name>
</gene>
<protein>
    <recommendedName>
        <fullName evidence="1">Reverse transcriptase domain-containing protein</fullName>
    </recommendedName>
</protein>
<evidence type="ECO:0000313" key="2">
    <source>
        <dbReference type="EMBL" id="KAH9384281.1"/>
    </source>
</evidence>
<dbReference type="AlphaFoldDB" id="A0A9J6HBG7"/>
<dbReference type="InterPro" id="IPR000477">
    <property type="entry name" value="RT_dom"/>
</dbReference>
<dbReference type="OMA" id="CTHDILH"/>
<organism evidence="2 3">
    <name type="scientific">Haemaphysalis longicornis</name>
    <name type="common">Bush tick</name>
    <dbReference type="NCBI Taxonomy" id="44386"/>
    <lineage>
        <taxon>Eukaryota</taxon>
        <taxon>Metazoa</taxon>
        <taxon>Ecdysozoa</taxon>
        <taxon>Arthropoda</taxon>
        <taxon>Chelicerata</taxon>
        <taxon>Arachnida</taxon>
        <taxon>Acari</taxon>
        <taxon>Parasitiformes</taxon>
        <taxon>Ixodida</taxon>
        <taxon>Ixodoidea</taxon>
        <taxon>Ixodidae</taxon>
        <taxon>Haemaphysalinae</taxon>
        <taxon>Haemaphysalis</taxon>
    </lineage>
</organism>
<dbReference type="OrthoDB" id="3645095at2759"/>
<dbReference type="VEuPathDB" id="VectorBase:HLOH_062563"/>
<comment type="caution">
    <text evidence="2">The sequence shown here is derived from an EMBL/GenBank/DDBJ whole genome shotgun (WGS) entry which is preliminary data.</text>
</comment>
<dbReference type="PROSITE" id="PS50878">
    <property type="entry name" value="RT_POL"/>
    <property type="match status" value="1"/>
</dbReference>
<dbReference type="EMBL" id="JABSTR010001998">
    <property type="protein sequence ID" value="KAH9384281.1"/>
    <property type="molecule type" value="Genomic_DNA"/>
</dbReference>
<sequence>MANHVHFGRTGSRPNVGFHNSMWLLRRLFNLARPGSPSGQPHHLLAVDLPKAFDTVSHEALRAEIENNYPGKRIYNYVASFLENRWSEIRTGNAHSKTCYNDRRVPQGSTISLLLFNLGMKKVQLTHTKPAA</sequence>